<feature type="compositionally biased region" description="Low complexity" evidence="1">
    <location>
        <begin position="337"/>
        <end position="354"/>
    </location>
</feature>
<feature type="region of interest" description="Disordered" evidence="1">
    <location>
        <begin position="1"/>
        <end position="59"/>
    </location>
</feature>
<dbReference type="EMBL" id="JAVFKD010000014">
    <property type="protein sequence ID" value="KAK5990736.1"/>
    <property type="molecule type" value="Genomic_DNA"/>
</dbReference>
<organism evidence="2 3">
    <name type="scientific">Cladobotryum mycophilum</name>
    <dbReference type="NCBI Taxonomy" id="491253"/>
    <lineage>
        <taxon>Eukaryota</taxon>
        <taxon>Fungi</taxon>
        <taxon>Dikarya</taxon>
        <taxon>Ascomycota</taxon>
        <taxon>Pezizomycotina</taxon>
        <taxon>Sordariomycetes</taxon>
        <taxon>Hypocreomycetidae</taxon>
        <taxon>Hypocreales</taxon>
        <taxon>Hypocreaceae</taxon>
        <taxon>Cladobotryum</taxon>
    </lineage>
</organism>
<comment type="caution">
    <text evidence="2">The sequence shown here is derived from an EMBL/GenBank/DDBJ whole genome shotgun (WGS) entry which is preliminary data.</text>
</comment>
<evidence type="ECO:0000313" key="2">
    <source>
        <dbReference type="EMBL" id="KAK5990736.1"/>
    </source>
</evidence>
<reference evidence="2 3" key="1">
    <citation type="submission" date="2024-01" db="EMBL/GenBank/DDBJ databases">
        <title>Complete genome of Cladobotryum mycophilum ATHUM6906.</title>
        <authorList>
            <person name="Christinaki A.C."/>
            <person name="Myridakis A.I."/>
            <person name="Kouvelis V.N."/>
        </authorList>
    </citation>
    <scope>NUCLEOTIDE SEQUENCE [LARGE SCALE GENOMIC DNA]</scope>
    <source>
        <strain evidence="2 3">ATHUM6906</strain>
    </source>
</reference>
<protein>
    <submittedName>
        <fullName evidence="2">Uncharacterized protein</fullName>
    </submittedName>
</protein>
<feature type="region of interest" description="Disordered" evidence="1">
    <location>
        <begin position="333"/>
        <end position="367"/>
    </location>
</feature>
<sequence>MAKKRSKQPSSEEARQIEESGPSVPSISWQSTATASNSAMTRKSSKSSNATRSDRSNDSATLSICRNKHWRYISCYHGAWLQMPIEVLEGIANINYNVPAPVQWIPAALRAASDMASPTLTTVNGTLDHSSTITTLALGGPNHGAKLSKERKFRMREQACQKLGRAYRLDEIACSVATMQGASPLEDVGHLVLQRSHSETDAKYVHFFHEKIPSRQMAEWTSLQPLDEVISDRPGEPEMLRTRALVKVFKEDFEGAAADLTHAMSIYRFIRSSHKPDEENMQLQEVQRDPKRPRDVILAEKDQPSSFEGQLLFQRAAVHLTIACEHILRGLPTKQPATNGSGNGAAASESNGTADDPQQDPVKLKQQAESRKMVKLYAKRAMKDYMTFLSQFHYSPNYPIDTAKEYIERVSTLAHGPRGLKSFTALDENSPHTVYALSDLFAAVPPSNLPAFPTPEALELRSWLPTTLNTCEWVTFHPLLQDALHSLLLCHLLIQTSAKELQRHAYMVARLVRIADGFPVFQSSRSPARADWLEVIRRAGNWLQLTDAWENLTSPAPFPIFEAEIEERRQLADSTDIVKAAATLVNTEDNRRKERIREQAILESLNDERVVDEITFQAAVEARTKRAEEDHARILHRRNKVRTPIDAKPREDSPPRSYEETIHKWLAEDTKEYPILTDRAAALAKWIRDAPHVTGTTRRKKKTTKRTGAVKVNDVEEGIEKLEIGESAQV</sequence>
<proteinExistence type="predicted"/>
<gene>
    <name evidence="2" type="ORF">PT974_09006</name>
</gene>
<dbReference type="Proteomes" id="UP001338125">
    <property type="component" value="Unassembled WGS sequence"/>
</dbReference>
<accession>A0ABR0SFZ0</accession>
<name>A0ABR0SFZ0_9HYPO</name>
<evidence type="ECO:0000256" key="1">
    <source>
        <dbReference type="SAM" id="MobiDB-lite"/>
    </source>
</evidence>
<feature type="compositionally biased region" description="Polar residues" evidence="1">
    <location>
        <begin position="23"/>
        <end position="51"/>
    </location>
</feature>
<evidence type="ECO:0000313" key="3">
    <source>
        <dbReference type="Proteomes" id="UP001338125"/>
    </source>
</evidence>
<keyword evidence="3" id="KW-1185">Reference proteome</keyword>